<gene>
    <name evidence="3" type="ORF">DEM34_05595</name>
</gene>
<feature type="region of interest" description="Disordered" evidence="1">
    <location>
        <begin position="344"/>
        <end position="368"/>
    </location>
</feature>
<accession>A0A2U2N5T6</accession>
<evidence type="ECO:0000259" key="2">
    <source>
        <dbReference type="PROSITE" id="PS50883"/>
    </source>
</evidence>
<protein>
    <submittedName>
        <fullName evidence="3">EAL domain-containing protein</fullName>
    </submittedName>
</protein>
<evidence type="ECO:0000313" key="3">
    <source>
        <dbReference type="EMBL" id="PWG64354.1"/>
    </source>
</evidence>
<dbReference type="InterPro" id="IPR050706">
    <property type="entry name" value="Cyclic-di-GMP_PDE-like"/>
</dbReference>
<keyword evidence="4" id="KW-1185">Reference proteome</keyword>
<proteinExistence type="predicted"/>
<reference evidence="3 4" key="1">
    <citation type="submission" date="2018-05" db="EMBL/GenBank/DDBJ databases">
        <title>Spiribacter halobius sp. nov., a moderately halophilic bacterium isolated from marine solar saltern.</title>
        <authorList>
            <person name="Zheng W.-S."/>
            <person name="Lu D.-C."/>
            <person name="Du Z.-J."/>
        </authorList>
    </citation>
    <scope>NUCLEOTIDE SEQUENCE [LARGE SCALE GENOMIC DNA]</scope>
    <source>
        <strain evidence="3 4">E85</strain>
    </source>
</reference>
<dbReference type="SUPFAM" id="SSF141868">
    <property type="entry name" value="EAL domain-like"/>
    <property type="match status" value="1"/>
</dbReference>
<dbReference type="AlphaFoldDB" id="A0A2U2N5T6"/>
<dbReference type="CDD" id="cd01948">
    <property type="entry name" value="EAL"/>
    <property type="match status" value="1"/>
</dbReference>
<dbReference type="PROSITE" id="PS50883">
    <property type="entry name" value="EAL"/>
    <property type="match status" value="1"/>
</dbReference>
<dbReference type="OrthoDB" id="1673646at2"/>
<dbReference type="InterPro" id="IPR001633">
    <property type="entry name" value="EAL_dom"/>
</dbReference>
<dbReference type="InterPro" id="IPR035919">
    <property type="entry name" value="EAL_sf"/>
</dbReference>
<dbReference type="SMART" id="SM00052">
    <property type="entry name" value="EAL"/>
    <property type="match status" value="1"/>
</dbReference>
<name>A0A2U2N5T6_9GAMM</name>
<dbReference type="GO" id="GO:0071111">
    <property type="term" value="F:cyclic-guanylate-specific phosphodiesterase activity"/>
    <property type="evidence" value="ECO:0007669"/>
    <property type="project" value="InterPro"/>
</dbReference>
<dbReference type="EMBL" id="QFFI01000006">
    <property type="protein sequence ID" value="PWG64354.1"/>
    <property type="molecule type" value="Genomic_DNA"/>
</dbReference>
<dbReference type="Gene3D" id="3.20.20.450">
    <property type="entry name" value="EAL domain"/>
    <property type="match status" value="1"/>
</dbReference>
<dbReference type="Proteomes" id="UP000245474">
    <property type="component" value="Unassembled WGS sequence"/>
</dbReference>
<dbReference type="PANTHER" id="PTHR33121">
    <property type="entry name" value="CYCLIC DI-GMP PHOSPHODIESTERASE PDEF"/>
    <property type="match status" value="1"/>
</dbReference>
<sequence length="368" mass="40440">MACEGCEVIPRLGETAARLYLAPKLAHTRGRALRQLRDAGWEVTRLEGGVLYVDVPEGGIPGLLESLAGMLTRPELGNCPAVVLTAGAQFEVRHLGGMVPLSVLVARQEDGWLGELLAEERLEMHFQPILHADDGERVFAYEALARGIGADGSLIRPDRLFGAARATELMFHLDRAARVAAIRQAAAHGITENVFINFNPTSVYDPVFCLKTTFDEVNRLNTDPGRYVFEVVETDEVEDAGHLEAILREYRRQGFRVALDDLGAGYGSLDLLQNIRPDFVKLDRAMVDGVAADGYRASITGRLIQMAKDLEVTVIAEGVERVEDWIWLREREVDLVQGFHFARPARTPPRPGAAGFGESLGAQSSRRG</sequence>
<organism evidence="3 4">
    <name type="scientific">Sediminicurvatus halobius</name>
    <dbReference type="NCBI Taxonomy" id="2182432"/>
    <lineage>
        <taxon>Bacteria</taxon>
        <taxon>Pseudomonadati</taxon>
        <taxon>Pseudomonadota</taxon>
        <taxon>Gammaproteobacteria</taxon>
        <taxon>Chromatiales</taxon>
        <taxon>Ectothiorhodospiraceae</taxon>
        <taxon>Sediminicurvatus</taxon>
    </lineage>
</organism>
<comment type="caution">
    <text evidence="3">The sequence shown here is derived from an EMBL/GenBank/DDBJ whole genome shotgun (WGS) entry which is preliminary data.</text>
</comment>
<dbReference type="RefSeq" id="WP_109677105.1">
    <property type="nucleotide sequence ID" value="NZ_CP086615.1"/>
</dbReference>
<dbReference type="PANTHER" id="PTHR33121:SF15">
    <property type="entry name" value="BLUE LIGHT- AND TEMPERATURE-REGULATED ANTIREPRESSOR BLUF"/>
    <property type="match status" value="1"/>
</dbReference>
<evidence type="ECO:0000256" key="1">
    <source>
        <dbReference type="SAM" id="MobiDB-lite"/>
    </source>
</evidence>
<feature type="domain" description="EAL" evidence="2">
    <location>
        <begin position="106"/>
        <end position="358"/>
    </location>
</feature>
<dbReference type="Pfam" id="PF00563">
    <property type="entry name" value="EAL"/>
    <property type="match status" value="1"/>
</dbReference>
<evidence type="ECO:0000313" key="4">
    <source>
        <dbReference type="Proteomes" id="UP000245474"/>
    </source>
</evidence>